<evidence type="ECO:0000313" key="2">
    <source>
        <dbReference type="EMBL" id="SDZ74859.1"/>
    </source>
</evidence>
<feature type="coiled-coil region" evidence="1">
    <location>
        <begin position="76"/>
        <end position="103"/>
    </location>
</feature>
<evidence type="ECO:0000256" key="1">
    <source>
        <dbReference type="SAM" id="Coils"/>
    </source>
</evidence>
<dbReference type="InterPro" id="IPR036192">
    <property type="entry name" value="Cell_div_ZapA-like_sf"/>
</dbReference>
<dbReference type="RefSeq" id="WP_091392238.1">
    <property type="nucleotide sequence ID" value="NZ_FNQY01000001.1"/>
</dbReference>
<protein>
    <submittedName>
        <fullName evidence="2">Cell division protein ZapA</fullName>
    </submittedName>
</protein>
<dbReference type="AlphaFoldDB" id="A0A1H3VJB5"/>
<keyword evidence="1" id="KW-0175">Coiled coil</keyword>
<keyword evidence="3" id="KW-1185">Reference proteome</keyword>
<proteinExistence type="predicted"/>
<name>A0A1H3VJB5_9BACT</name>
<keyword evidence="2" id="KW-0132">Cell division</keyword>
<gene>
    <name evidence="2" type="ORF">SAMN05192529_101199</name>
</gene>
<dbReference type="STRING" id="551991.SAMN05192529_101199"/>
<dbReference type="OrthoDB" id="1495773at2"/>
<dbReference type="SUPFAM" id="SSF102829">
    <property type="entry name" value="Cell division protein ZapA-like"/>
    <property type="match status" value="1"/>
</dbReference>
<dbReference type="InterPro" id="IPR007838">
    <property type="entry name" value="Cell_div_ZapA-like"/>
</dbReference>
<keyword evidence="2" id="KW-0131">Cell cycle</keyword>
<dbReference type="EMBL" id="FNQY01000001">
    <property type="protein sequence ID" value="SDZ74859.1"/>
    <property type="molecule type" value="Genomic_DNA"/>
</dbReference>
<evidence type="ECO:0000313" key="3">
    <source>
        <dbReference type="Proteomes" id="UP000199041"/>
    </source>
</evidence>
<accession>A0A1H3VJB5</accession>
<dbReference type="Proteomes" id="UP000199041">
    <property type="component" value="Unassembled WGS sequence"/>
</dbReference>
<reference evidence="2 3" key="1">
    <citation type="submission" date="2016-10" db="EMBL/GenBank/DDBJ databases">
        <authorList>
            <person name="de Groot N.N."/>
        </authorList>
    </citation>
    <scope>NUCLEOTIDE SEQUENCE [LARGE SCALE GENOMIC DNA]</scope>
    <source>
        <strain evidence="2 3">Vu-144</strain>
    </source>
</reference>
<organism evidence="2 3">
    <name type="scientific">Arachidicoccus rhizosphaerae</name>
    <dbReference type="NCBI Taxonomy" id="551991"/>
    <lineage>
        <taxon>Bacteria</taxon>
        <taxon>Pseudomonadati</taxon>
        <taxon>Bacteroidota</taxon>
        <taxon>Chitinophagia</taxon>
        <taxon>Chitinophagales</taxon>
        <taxon>Chitinophagaceae</taxon>
        <taxon>Arachidicoccus</taxon>
    </lineage>
</organism>
<dbReference type="GO" id="GO:0051301">
    <property type="term" value="P:cell division"/>
    <property type="evidence" value="ECO:0007669"/>
    <property type="project" value="UniProtKB-KW"/>
</dbReference>
<dbReference type="Pfam" id="PF05164">
    <property type="entry name" value="ZapA"/>
    <property type="match status" value="1"/>
</dbReference>
<sequence>MTDIIIINVLIGDRSFRLKTSKADEEIVRKTVKMVNDKVMEYKAKFAGKDMQDYVSMALLWLATEQNKAGEFLIGMQETEQKLHSLESKLDKLLNEEENPENQ</sequence>